<evidence type="ECO:0000256" key="1">
    <source>
        <dbReference type="ARBA" id="ARBA00022737"/>
    </source>
</evidence>
<feature type="region of interest" description="Disordered" evidence="2">
    <location>
        <begin position="1"/>
        <end position="26"/>
    </location>
</feature>
<dbReference type="OrthoDB" id="406044at2759"/>
<dbReference type="PROSITE" id="PS50096">
    <property type="entry name" value="IQ"/>
    <property type="match status" value="1"/>
</dbReference>
<organism evidence="3 4">
    <name type="scientific">Stentor coeruleus</name>
    <dbReference type="NCBI Taxonomy" id="5963"/>
    <lineage>
        <taxon>Eukaryota</taxon>
        <taxon>Sar</taxon>
        <taxon>Alveolata</taxon>
        <taxon>Ciliophora</taxon>
        <taxon>Postciliodesmatophora</taxon>
        <taxon>Heterotrichea</taxon>
        <taxon>Heterotrichida</taxon>
        <taxon>Stentoridae</taxon>
        <taxon>Stentor</taxon>
    </lineage>
</organism>
<dbReference type="SUPFAM" id="SSF82185">
    <property type="entry name" value="Histone H3 K4-specific methyltransferase SET7/9 N-terminal domain"/>
    <property type="match status" value="2"/>
</dbReference>
<reference evidence="3 4" key="1">
    <citation type="submission" date="2016-11" db="EMBL/GenBank/DDBJ databases">
        <title>The macronuclear genome of Stentor coeruleus: a giant cell with tiny introns.</title>
        <authorList>
            <person name="Slabodnick M."/>
            <person name="Ruby J.G."/>
            <person name="Reiff S.B."/>
            <person name="Swart E.C."/>
            <person name="Gosai S."/>
            <person name="Prabakaran S."/>
            <person name="Witkowska E."/>
            <person name="Larue G.E."/>
            <person name="Fisher S."/>
            <person name="Freeman R.M."/>
            <person name="Gunawardena J."/>
            <person name="Chu W."/>
            <person name="Stover N.A."/>
            <person name="Gregory B.D."/>
            <person name="Nowacki M."/>
            <person name="Derisi J."/>
            <person name="Roy S.W."/>
            <person name="Marshall W.F."/>
            <person name="Sood P."/>
        </authorList>
    </citation>
    <scope>NUCLEOTIDE SEQUENCE [LARGE SCALE GENOMIC DNA]</scope>
    <source>
        <strain evidence="3">WM001</strain>
    </source>
</reference>
<dbReference type="PANTHER" id="PTHR43215">
    <property type="entry name" value="RADIAL SPOKE HEAD 1 HOMOLOG"/>
    <property type="match status" value="1"/>
</dbReference>
<keyword evidence="1" id="KW-0677">Repeat</keyword>
<sequence length="394" mass="44790">MGNCSCLHGTHDEKQLNTEKNTGQPEVPLKITIDNFSKAPLENPAPDKFSELDPNPISPVAKLNIDDVIKLQSTIRGYLDRKKVKILKVSDKPTAFSNDLNNNFPSMPSENPQTKEQTRKDLIEIPIDNLPDYSNPAIKSIQTKLGDFVYNSPNPNQIDLIKRGPIMIENGSIYTGEWNSNKERHGKGTNFWKDGSLYEGYWENDKPNGRGRLIHSNGDVYQGEWINDKAHGYGIYIHTDGAKYEGLWENDKQHGKGCETWPDGAKYEGNYIAGQKHGIGKFEWADGSTYEGEFKDNNIQGYGTYVWSDGRKFVGDWKDNKMDGKGLFTWSDGRSYEGEYVDDKKQGYGIFIWPDGRKYEGYWMNGKQEGKGTYITPLGSREGEWKEGRRIKVL</sequence>
<evidence type="ECO:0000256" key="2">
    <source>
        <dbReference type="SAM" id="MobiDB-lite"/>
    </source>
</evidence>
<dbReference type="Pfam" id="PF02493">
    <property type="entry name" value="MORN"/>
    <property type="match status" value="9"/>
</dbReference>
<evidence type="ECO:0000313" key="4">
    <source>
        <dbReference type="Proteomes" id="UP000187209"/>
    </source>
</evidence>
<dbReference type="Gene3D" id="2.20.110.10">
    <property type="entry name" value="Histone H3 K4-specific methyltransferase SET7/9 N-terminal domain"/>
    <property type="match status" value="5"/>
</dbReference>
<name>A0A1R2BAT4_9CILI</name>
<dbReference type="InterPro" id="IPR003409">
    <property type="entry name" value="MORN"/>
</dbReference>
<gene>
    <name evidence="3" type="ORF">SteCoe_27358</name>
</gene>
<proteinExistence type="predicted"/>
<dbReference type="AlphaFoldDB" id="A0A1R2BAT4"/>
<keyword evidence="4" id="KW-1185">Reference proteome</keyword>
<dbReference type="Proteomes" id="UP000187209">
    <property type="component" value="Unassembled WGS sequence"/>
</dbReference>
<comment type="caution">
    <text evidence="3">The sequence shown here is derived from an EMBL/GenBank/DDBJ whole genome shotgun (WGS) entry which is preliminary data.</text>
</comment>
<dbReference type="FunFam" id="2.20.110.10:FF:000002">
    <property type="entry name" value="Phosphatidylinositol 4-phosphate 5-kinase 8"/>
    <property type="match status" value="1"/>
</dbReference>
<evidence type="ECO:0000313" key="3">
    <source>
        <dbReference type="EMBL" id="OMJ73874.1"/>
    </source>
</evidence>
<accession>A0A1R2BAT4</accession>
<dbReference type="SMART" id="SM00698">
    <property type="entry name" value="MORN"/>
    <property type="match status" value="9"/>
</dbReference>
<dbReference type="EMBL" id="MPUH01000790">
    <property type="protein sequence ID" value="OMJ73874.1"/>
    <property type="molecule type" value="Genomic_DNA"/>
</dbReference>
<evidence type="ECO:0008006" key="5">
    <source>
        <dbReference type="Google" id="ProtNLM"/>
    </source>
</evidence>
<protein>
    <recommendedName>
        <fullName evidence="5">MORN repeat protein</fullName>
    </recommendedName>
</protein>
<dbReference type="PANTHER" id="PTHR43215:SF14">
    <property type="entry name" value="RADIAL SPOKE HEAD 1 HOMOLOG"/>
    <property type="match status" value="1"/>
</dbReference>